<feature type="compositionally biased region" description="Low complexity" evidence="1">
    <location>
        <begin position="577"/>
        <end position="588"/>
    </location>
</feature>
<feature type="compositionally biased region" description="Basic and acidic residues" evidence="1">
    <location>
        <begin position="1784"/>
        <end position="1795"/>
    </location>
</feature>
<feature type="compositionally biased region" description="Basic and acidic residues" evidence="1">
    <location>
        <begin position="869"/>
        <end position="880"/>
    </location>
</feature>
<feature type="compositionally biased region" description="Basic and acidic residues" evidence="1">
    <location>
        <begin position="1717"/>
        <end position="1726"/>
    </location>
</feature>
<sequence>MEVFALIVFACLLLFTKANCWAVPPPAADSYPLPQAPYGAVEAPPDSPHLRVDSEARTAWPSAHSDFSLNLVCGFGQHLLFESVASRKGAAQHGRVGDSFTLPHFTLPQPLSLPPKVRPLSSCDLLDRRSLLSRERQFCHGHKRGLSANRRHVELSSGPGVSPARPSQRCASPYTRLRKLGEWDSDSGTSERPEQVKSFGRPSCLVGPLTRQNLPPLPPPCGSAPRAATSLGEKTSNARQTCHHSCQTGRASSAGRSPSPRSGVSAPCGHLTRSSSLHSLRRERGDSPGGNWKKGRRCSSCASNKRKSGSGPSRGSEDWSSSRTSYDENSNSSEDSSGSPPSNACSSDSSLASSHPVTPPSASPSRPPSGPCAHSSVPGCEGASDLLFSHRQIAEFPALPHSQPHADPCGASLISERLDCPFASSPSRRSSESSRCSTLRCATHSPASSVFLTRFPEAPPRGERPTFQSLSTCSVRAVSKARTKCGFSARATRSPEALARRAAAAEFAAIQRWRPTAKRRLSSTKKQKCETKGSEKPRASSASSGPPAGAFGQEKCHRLRRPKPSELRLQSSPGLSPTAAAATALARALAAAAAPVERALATSDLFAGLEGDSERDGKKPQGRQRTAKRGARPQNSAAFQKLTRSSATLKKKRSSSIGTGGPTSNCELPRLASSLSDLSAAKPASPRAAPKPTSRWQRGATAGARKTKTDGTQASAAAAAVAATAALAAAAALLENSTGGSACDSLCTDEKLAEAVRTCVASLEGISPLPPCAGKCAVHGKSKPTAISAVLSAVQAAGKSAEVALLRLQDGRFSPPPHLPKQAAGSWEGPAQAAVSARKAAVADRIAEEPTHAGVSRKKAFSNGLDRLHTTCNAERRPNHEGSGTSQLKRVKGERPGEAMEAEKGDRNTSVALSRQGSRKATSAAHAAAQTAKAVAAVAAVAASVEPRRRRRGVQSRVPKKADSASEESERDSSVSPRESARSSSDGAEEKASRVRQQEGGSEERGEHERSSPSEDESSERDLETDSDVESPRRARSALWSETGAGRQGNEDPASASSRAGAGGNVMSAEKREDEERRDENESAESLHGVASASATDPLNAAQEPAGSRPPAPSRVAVSSKPSRLCSEAGGAETPAKEAFDETRKQNLESLADTAHDGAGGSKREEEGTEGGKGGKTKGTRRNSREARFPEGADPSDRDALPKPGAQDDATQATETSGLGKSSFAAGTIPTGDTLREGGPVSTKRPKKKKKEGNFHGEAHEAPSPARASPASTSLCQTSVLSSSSPSFPTEGVRALADETKDQTHGKGEKEARERETGPGETHTPDPAGLRSSSGVETLDGPAEQFALPTKPSKGRSHAAEAERAAAGVAAAAKDVARAAAVLRQQAEEEAADLARGERSRRRKSEENAGASAELREEEAEYGKAGGVKTQDKHGAGKKERREKKEVRASEGKERTRQPDGDALVTATGKKERNGEDDELGARKKRREKKPEDAEEERGMQDDRPTEFKEKKEKRKKMREAAEAAAAAKFFSPVQDPCVRQTSEQAETPRSGTGDEGSHLSRCQSWAHGWTRKRLNVVGRNCEKKTPAREAPWSLTEDWPQLACSAGDACAFRRGCLPQAAAPKRESARPLRQKPHISVSPVSLSPDAHSSSPLLELEECRQRGSAAPKTAHLADAEPTSFPEELASCKGPDRFTGRGGGEEAGATPRETARQATLWEERQGDRTGRPGGAQPAQEPTLQAPRKAGLSNSPKAAKQPPNPPAASSVSQRAEAQRKGLVQKAQKVKMERTTKERGKIQPWKRMQQWEEEWKRQKNWREKKLWKGGKRERSVVRQTLTFLARATGERRTPDGRETDREKGEGRAAETRSLPAWSVRTADQARLEKGTRETQATARTQENGEEQGEQEAEPGERMESKEAMEMDTREATGERTKAEDVDKTRVHRQDAERMGHGRDRLSCESGALDKEDEENKENNPEFQNACVRRGGEKEAEDLFPCSSTLLEEDKSGMSASRWMNSPLAVHQETAFPSNQIDLAVSAFGCSRPPAIAASLLAPFQWPRMFRSPSEREVRSSASLCREDEKELVPKKDTDGHSQVWAFGGRRVRAGVASGHRLPSSSFSATPSWGVHTPQRSVDALEGLGTRHVRNEHHWTAKKREKRGEVRRGHSAGARGSRSDNRRGTKAPKRERRRCSSCSSCCSRRHNDRDSRKAVSAKKDLKKAAEKAQKLERRLEALLQFAQSLRVSAPQFLWPGESVVNRYTTDKNARAAGSEELGNVTALPSGSPNIDTAHPNSSLGRKEQKTEEKEGGASRAVDVEASAPAVITTQTTTRQDGEDQELKRSENAPVNEMNSPTKPGDKTGLPMSRPRPGNTCAGGGDFQGGGLYIHPGADARGVTLDTSFGTRNRVLSASHLEETETQKRPDALLREEGERGETNKEIVEKGIDQSLAAGSGSTDVVRGAQTTPGYHGAFPHASRFVFSPWSLTSQGKDSAYTSLTSPREPSPIRPAAEKKARCVFASREHPAECFSEGSSGGAGEEREAADDSISPLSFLSSSSTSSLIFWDAVMDCVLAYDRAEKCRFERRFAWLAETEGKRILYENAPDSLKQLSREPYPSVRQRGETVDVSPEKTSGESASVPGATSPIRRSAFLSGKEKKSEGQGVSRGSRSCPGENAFGRTNGVEDQETHALPFPVDSAGEAKLSSRKRQVWRISGVRTPEFGGGDTAPGNRSVSVSSTRRRHGKQGDSGENRESAGDQKQTVPASPRVRFSTGASSFGPGIQSLKSFHMDSCLAITVASPLFVHNELSAEEIREIFSFRERQTAKLLTKEPLLRRQLAAWRKALAEHAGKKERKPESENEGPVWVSRRDKEGEREVKQTDEEREENELFRIHGSWSVREQLAEALLQEILKDGALDEIEDLVSQTVDALVTEEGSRAIALLLGRKSQ</sequence>
<feature type="compositionally biased region" description="Basic residues" evidence="1">
    <location>
        <begin position="2140"/>
        <end position="2154"/>
    </location>
</feature>
<feature type="compositionally biased region" description="Low complexity" evidence="1">
    <location>
        <begin position="327"/>
        <end position="356"/>
    </location>
</feature>
<feature type="compositionally biased region" description="Basic residues" evidence="1">
    <location>
        <begin position="515"/>
        <end position="526"/>
    </location>
</feature>
<feature type="compositionally biased region" description="Basic and acidic residues" evidence="1">
    <location>
        <begin position="2408"/>
        <end position="2433"/>
    </location>
</feature>
<organism evidence="3">
    <name type="scientific">Neospora caninum (strain Liverpool)</name>
    <dbReference type="NCBI Taxonomy" id="572307"/>
    <lineage>
        <taxon>Eukaryota</taxon>
        <taxon>Sar</taxon>
        <taxon>Alveolata</taxon>
        <taxon>Apicomplexa</taxon>
        <taxon>Conoidasida</taxon>
        <taxon>Coccidia</taxon>
        <taxon>Eucoccidiorida</taxon>
        <taxon>Eimeriorina</taxon>
        <taxon>Sarcocystidae</taxon>
        <taxon>Neospora</taxon>
    </lineage>
</organism>
<feature type="compositionally biased region" description="Basic and acidic residues" evidence="1">
    <location>
        <begin position="1877"/>
        <end position="1886"/>
    </location>
</feature>
<feature type="compositionally biased region" description="Basic and acidic residues" evidence="1">
    <location>
        <begin position="1135"/>
        <end position="1147"/>
    </location>
</feature>
<feature type="compositionally biased region" description="Low complexity" evidence="1">
    <location>
        <begin position="1262"/>
        <end position="1287"/>
    </location>
</feature>
<feature type="chain" id="PRO_5002523047" evidence="2">
    <location>
        <begin position="23"/>
        <end position="2941"/>
    </location>
</feature>
<feature type="region of interest" description="Disordered" evidence="1">
    <location>
        <begin position="2264"/>
        <end position="2372"/>
    </location>
</feature>
<feature type="region of interest" description="Disordered" evidence="1">
    <location>
        <begin position="2404"/>
        <end position="2433"/>
    </location>
</feature>
<gene>
    <name evidence="3" type="ORF">BN1204_027380</name>
</gene>
<feature type="compositionally biased region" description="Acidic residues" evidence="1">
    <location>
        <begin position="1897"/>
        <end position="1907"/>
    </location>
</feature>
<feature type="compositionally biased region" description="Basic and acidic residues" evidence="1">
    <location>
        <begin position="988"/>
        <end position="1013"/>
    </location>
</feature>
<feature type="compositionally biased region" description="Basic and acidic residues" evidence="1">
    <location>
        <begin position="1842"/>
        <end position="1864"/>
    </location>
</feature>
<proteinExistence type="predicted"/>
<feature type="compositionally biased region" description="Basic and acidic residues" evidence="1">
    <location>
        <begin position="2293"/>
        <end position="2305"/>
    </location>
</feature>
<feature type="region of interest" description="Disordered" evidence="1">
    <location>
        <begin position="2604"/>
        <end position="2681"/>
    </location>
</feature>
<feature type="compositionally biased region" description="Basic and acidic residues" evidence="1">
    <location>
        <begin position="2738"/>
        <end position="2750"/>
    </location>
</feature>
<feature type="compositionally biased region" description="Pro residues" evidence="1">
    <location>
        <begin position="357"/>
        <end position="370"/>
    </location>
</feature>
<feature type="compositionally biased region" description="Basic residues" evidence="1">
    <location>
        <begin position="2177"/>
        <end position="2188"/>
    </location>
</feature>
<feature type="compositionally biased region" description="Polar residues" evidence="1">
    <location>
        <begin position="1540"/>
        <end position="1551"/>
    </location>
</feature>
<dbReference type="EMBL" id="LN714482">
    <property type="protein sequence ID" value="CEL66934.1"/>
    <property type="molecule type" value="Genomic_DNA"/>
</dbReference>
<evidence type="ECO:0000256" key="2">
    <source>
        <dbReference type="SAM" id="SignalP"/>
    </source>
</evidence>
<feature type="compositionally biased region" description="Basic and acidic residues" evidence="1">
    <location>
        <begin position="1252"/>
        <end position="1261"/>
    </location>
</feature>
<name>A0A0F7UAM7_NEOCL</name>
<feature type="region of interest" description="Disordered" evidence="1">
    <location>
        <begin position="869"/>
        <end position="1561"/>
    </location>
</feature>
<feature type="compositionally biased region" description="Basic and acidic residues" evidence="1">
    <location>
        <begin position="2328"/>
        <end position="2339"/>
    </location>
</feature>
<feature type="compositionally biased region" description="Basic and acidic residues" evidence="1">
    <location>
        <begin position="527"/>
        <end position="538"/>
    </location>
</feature>
<feature type="compositionally biased region" description="Low complexity" evidence="1">
    <location>
        <begin position="249"/>
        <end position="278"/>
    </location>
</feature>
<feature type="compositionally biased region" description="Basic and acidic residues" evidence="1">
    <location>
        <begin position="2614"/>
        <end position="2627"/>
    </location>
</feature>
<keyword evidence="2" id="KW-0732">Signal</keyword>
<protein>
    <submittedName>
        <fullName evidence="3">2OG-Fe(II) oxygenase family oxidoreductase,putative</fullName>
    </submittedName>
</protein>
<feature type="compositionally biased region" description="Basic and acidic residues" evidence="1">
    <location>
        <begin position="891"/>
        <end position="907"/>
    </location>
</feature>
<feature type="region of interest" description="Disordered" evidence="1">
    <location>
        <begin position="149"/>
        <end position="377"/>
    </location>
</feature>
<feature type="region of interest" description="Disordered" evidence="1">
    <location>
        <begin position="2135"/>
        <end position="2221"/>
    </location>
</feature>
<evidence type="ECO:0000313" key="3">
    <source>
        <dbReference type="EMBL" id="CEL66934.1"/>
    </source>
</evidence>
<feature type="compositionally biased region" description="Basic residues" evidence="1">
    <location>
        <begin position="620"/>
        <end position="631"/>
    </location>
</feature>
<reference evidence="3" key="1">
    <citation type="journal article" date="2015" name="PLoS ONE">
        <title>Comprehensive Evaluation of Toxoplasma gondii VEG and Neospora caninum LIV Genomes with Tachyzoite Stage Transcriptome and Proteome Defines Novel Transcript Features.</title>
        <authorList>
            <person name="Ramaprasad A."/>
            <person name="Mourier T."/>
            <person name="Naeem R."/>
            <person name="Malas T.B."/>
            <person name="Moussa E."/>
            <person name="Panigrahi A."/>
            <person name="Vermont S.J."/>
            <person name="Otto T.D."/>
            <person name="Wastling J."/>
            <person name="Pain A."/>
        </authorList>
    </citation>
    <scope>NUCLEOTIDE SEQUENCE</scope>
    <source>
        <strain evidence="3">Liverpool</strain>
    </source>
</reference>
<feature type="region of interest" description="Disordered" evidence="1">
    <location>
        <begin position="515"/>
        <end position="588"/>
    </location>
</feature>
<feature type="compositionally biased region" description="Polar residues" evidence="1">
    <location>
        <begin position="1640"/>
        <end position="1653"/>
    </location>
</feature>
<feature type="compositionally biased region" description="Low complexity" evidence="1">
    <location>
        <begin position="539"/>
        <end position="550"/>
    </location>
</feature>
<feature type="compositionally biased region" description="Low complexity" evidence="1">
    <location>
        <begin position="919"/>
        <end position="945"/>
    </location>
</feature>
<feature type="compositionally biased region" description="Low complexity" evidence="1">
    <location>
        <begin position="1365"/>
        <end position="1385"/>
    </location>
</feature>
<feature type="compositionally biased region" description="Polar residues" evidence="1">
    <location>
        <begin position="633"/>
        <end position="648"/>
    </location>
</feature>
<feature type="region of interest" description="Disordered" evidence="1">
    <location>
        <begin position="2711"/>
        <end position="2769"/>
    </location>
</feature>
<feature type="compositionally biased region" description="Basic and acidic residues" evidence="1">
    <location>
        <begin position="1908"/>
        <end position="1956"/>
    </location>
</feature>
<feature type="compositionally biased region" description="Polar residues" evidence="1">
    <location>
        <begin position="232"/>
        <end position="248"/>
    </location>
</feature>
<feature type="compositionally biased region" description="Polar residues" evidence="1">
    <location>
        <begin position="1209"/>
        <end position="1220"/>
    </location>
</feature>
<feature type="compositionally biased region" description="Acidic residues" evidence="1">
    <location>
        <begin position="1014"/>
        <end position="1029"/>
    </location>
</feature>
<feature type="region of interest" description="Disordered" evidence="1">
    <location>
        <begin position="2840"/>
        <end position="2876"/>
    </location>
</feature>
<feature type="compositionally biased region" description="Low complexity" evidence="1">
    <location>
        <begin position="974"/>
        <end position="985"/>
    </location>
</feature>
<feature type="region of interest" description="Disordered" evidence="1">
    <location>
        <begin position="1621"/>
        <end position="1804"/>
    </location>
</feature>
<feature type="compositionally biased region" description="Polar residues" evidence="1">
    <location>
        <begin position="2275"/>
        <end position="2292"/>
    </location>
</feature>
<feature type="compositionally biased region" description="Basic and acidic residues" evidence="1">
    <location>
        <begin position="1296"/>
        <end position="1318"/>
    </location>
</feature>
<feature type="region of interest" description="Disordered" evidence="1">
    <location>
        <begin position="1838"/>
        <end position="1996"/>
    </location>
</feature>
<feature type="compositionally biased region" description="Basic and acidic residues" evidence="1">
    <location>
        <begin position="1430"/>
        <end position="1460"/>
    </location>
</feature>
<feature type="compositionally biased region" description="Basic and acidic residues" evidence="1">
    <location>
        <begin position="2198"/>
        <end position="2221"/>
    </location>
</feature>
<feature type="compositionally biased region" description="Basic and acidic residues" evidence="1">
    <location>
        <begin position="1183"/>
        <end position="1201"/>
    </location>
</feature>
<feature type="compositionally biased region" description="Basic and acidic residues" evidence="1">
    <location>
        <begin position="2840"/>
        <end position="2851"/>
    </location>
</feature>
<feature type="compositionally biased region" description="Basic and acidic residues" evidence="1">
    <location>
        <begin position="1069"/>
        <end position="1081"/>
    </location>
</feature>
<accession>A0A0F7UAM7</accession>
<feature type="compositionally biased region" description="Low complexity" evidence="1">
    <location>
        <begin position="668"/>
        <end position="692"/>
    </location>
</feature>
<feature type="compositionally biased region" description="Basic and acidic residues" evidence="1">
    <location>
        <begin position="2860"/>
        <end position="2876"/>
    </location>
</feature>
<evidence type="ECO:0000256" key="1">
    <source>
        <dbReference type="SAM" id="MobiDB-lite"/>
    </source>
</evidence>
<feature type="compositionally biased region" description="Basic and acidic residues" evidence="1">
    <location>
        <begin position="1489"/>
        <end position="1511"/>
    </location>
</feature>
<feature type="region of interest" description="Disordered" evidence="1">
    <location>
        <begin position="608"/>
        <end position="711"/>
    </location>
</feature>
<feature type="signal peptide" evidence="2">
    <location>
        <begin position="1"/>
        <end position="22"/>
    </location>
</feature>